<keyword evidence="3" id="KW-1185">Reference proteome</keyword>
<gene>
    <name evidence="2" type="ORF">EJ08DRAFT_690852</name>
</gene>
<evidence type="ECO:0000313" key="3">
    <source>
        <dbReference type="Proteomes" id="UP000800235"/>
    </source>
</evidence>
<evidence type="ECO:0000313" key="2">
    <source>
        <dbReference type="EMBL" id="KAF2417114.1"/>
    </source>
</evidence>
<proteinExistence type="predicted"/>
<dbReference type="InterPro" id="IPR012312">
    <property type="entry name" value="Hemerythrin-like"/>
</dbReference>
<dbReference type="AlphaFoldDB" id="A0A9P4TSG7"/>
<dbReference type="Pfam" id="PF01814">
    <property type="entry name" value="Hemerythrin"/>
    <property type="match status" value="1"/>
</dbReference>
<dbReference type="OrthoDB" id="9983919at2759"/>
<name>A0A9P4TSG7_9PEZI</name>
<organism evidence="2 3">
    <name type="scientific">Tothia fuscella</name>
    <dbReference type="NCBI Taxonomy" id="1048955"/>
    <lineage>
        <taxon>Eukaryota</taxon>
        <taxon>Fungi</taxon>
        <taxon>Dikarya</taxon>
        <taxon>Ascomycota</taxon>
        <taxon>Pezizomycotina</taxon>
        <taxon>Dothideomycetes</taxon>
        <taxon>Pleosporomycetidae</taxon>
        <taxon>Venturiales</taxon>
        <taxon>Cylindrosympodiaceae</taxon>
        <taxon>Tothia</taxon>
    </lineage>
</organism>
<comment type="caution">
    <text evidence="2">The sequence shown here is derived from an EMBL/GenBank/DDBJ whole genome shotgun (WGS) entry which is preliminary data.</text>
</comment>
<reference evidence="2" key="1">
    <citation type="journal article" date="2020" name="Stud. Mycol.">
        <title>101 Dothideomycetes genomes: a test case for predicting lifestyles and emergence of pathogens.</title>
        <authorList>
            <person name="Haridas S."/>
            <person name="Albert R."/>
            <person name="Binder M."/>
            <person name="Bloem J."/>
            <person name="Labutti K."/>
            <person name="Salamov A."/>
            <person name="Andreopoulos B."/>
            <person name="Baker S."/>
            <person name="Barry K."/>
            <person name="Bills G."/>
            <person name="Bluhm B."/>
            <person name="Cannon C."/>
            <person name="Castanera R."/>
            <person name="Culley D."/>
            <person name="Daum C."/>
            <person name="Ezra D."/>
            <person name="Gonzalez J."/>
            <person name="Henrissat B."/>
            <person name="Kuo A."/>
            <person name="Liang C."/>
            <person name="Lipzen A."/>
            <person name="Lutzoni F."/>
            <person name="Magnuson J."/>
            <person name="Mondo S."/>
            <person name="Nolan M."/>
            <person name="Ohm R."/>
            <person name="Pangilinan J."/>
            <person name="Park H.-J."/>
            <person name="Ramirez L."/>
            <person name="Alfaro M."/>
            <person name="Sun H."/>
            <person name="Tritt A."/>
            <person name="Yoshinaga Y."/>
            <person name="Zwiers L.-H."/>
            <person name="Turgeon B."/>
            <person name="Goodwin S."/>
            <person name="Spatafora J."/>
            <person name="Crous P."/>
            <person name="Grigoriev I."/>
        </authorList>
    </citation>
    <scope>NUCLEOTIDE SEQUENCE</scope>
    <source>
        <strain evidence="2">CBS 130266</strain>
    </source>
</reference>
<dbReference type="PANTHER" id="PTHR35585">
    <property type="entry name" value="HHE DOMAIN PROTEIN (AFU_ORTHOLOGUE AFUA_4G00730)"/>
    <property type="match status" value="1"/>
</dbReference>
<dbReference type="EMBL" id="MU007144">
    <property type="protein sequence ID" value="KAF2417114.1"/>
    <property type="molecule type" value="Genomic_DNA"/>
</dbReference>
<accession>A0A9P4TSG7</accession>
<feature type="domain" description="Hemerythrin-like" evidence="1">
    <location>
        <begin position="38"/>
        <end position="156"/>
    </location>
</feature>
<dbReference type="PANTHER" id="PTHR35585:SF1">
    <property type="entry name" value="HHE DOMAIN PROTEIN (AFU_ORTHOLOGUE AFUA_4G00730)"/>
    <property type="match status" value="1"/>
</dbReference>
<sequence length="222" mass="25144">MASLSIAPFRARAPSLYVITASLPNRKKFATMVGEQTISEAIGSDHKEIDRYADELKSAKTLEDQVKWRNAFVWRLARHAISEEITMYPAMIDKMGDEGKQLTATDRAQHATVKKDLFKLQSMSPDSADFFPLFEVLLQDLHEHIRHESEEDMPQLEKLLSKAESISLAKEWEKTKVMTPTRSHPSAPDKPPWETLAGLLAAPIDKLEDLIRNFPSNGDMKI</sequence>
<dbReference type="Gene3D" id="1.20.120.520">
    <property type="entry name" value="nmb1532 protein domain like"/>
    <property type="match status" value="1"/>
</dbReference>
<evidence type="ECO:0000259" key="1">
    <source>
        <dbReference type="Pfam" id="PF01814"/>
    </source>
</evidence>
<protein>
    <recommendedName>
        <fullName evidence="1">Hemerythrin-like domain-containing protein</fullName>
    </recommendedName>
</protein>
<dbReference type="Proteomes" id="UP000800235">
    <property type="component" value="Unassembled WGS sequence"/>
</dbReference>